<feature type="chain" id="PRO_5015572843" description="EF-hand domain-containing protein" evidence="2">
    <location>
        <begin position="31"/>
        <end position="368"/>
    </location>
</feature>
<dbReference type="RefSeq" id="WP_105337136.1">
    <property type="nucleotide sequence ID" value="NZ_PUHZ01000020.1"/>
</dbReference>
<dbReference type="InterPro" id="IPR050261">
    <property type="entry name" value="FrsA_esterase"/>
</dbReference>
<sequence length="368" mass="39664">MSTFSQNLRFAWLMLSAACGSLLATNVSFAQSDAWERQPDGSLSQTTEYEGVGGTKIAAYLRKPAGDGPFPVVVMIHGGGHSERGTHALGRMRSAPTGNFLAQGWVVYSIDFRPRSEFQPIEWEDAGRALATVKTLPFVDKTRIAMIGGSHGGHNTIRIAARYDLTCAVACAPPAINLDEVAKAKANGHKLSPALEKVLAQGNPTPGPTIFEEVDKIRCPLLLISGRNDWSSPPSVIEAYVEVLTKAGKEVETYLPENGPHGFYFGSPPIPETDIAAEKAVAFIAQRFQVPVKETNIPPAGRTQPSRTNPSSDRVAQVFARLDTNNDGEVDGQEADNPPGVRLMRTFDKNRDGIVTRAETKATAPTGR</sequence>
<dbReference type="SUPFAM" id="SSF53474">
    <property type="entry name" value="alpha/beta-Hydrolases"/>
    <property type="match status" value="1"/>
</dbReference>
<name>A0A2S8GIB3_9BACT</name>
<protein>
    <recommendedName>
        <fullName evidence="7">EF-hand domain-containing protein</fullName>
    </recommendedName>
</protein>
<feature type="domain" description="BD-FAE-like" evidence="4">
    <location>
        <begin position="65"/>
        <end position="155"/>
    </location>
</feature>
<dbReference type="Pfam" id="PF20434">
    <property type="entry name" value="BD-FAE"/>
    <property type="match status" value="1"/>
</dbReference>
<dbReference type="GO" id="GO:0005509">
    <property type="term" value="F:calcium ion binding"/>
    <property type="evidence" value="ECO:0007669"/>
    <property type="project" value="InterPro"/>
</dbReference>
<dbReference type="Gene3D" id="3.40.50.1820">
    <property type="entry name" value="alpha/beta hydrolase"/>
    <property type="match status" value="1"/>
</dbReference>
<proteinExistence type="predicted"/>
<evidence type="ECO:0000256" key="1">
    <source>
        <dbReference type="ARBA" id="ARBA00022801"/>
    </source>
</evidence>
<dbReference type="InterPro" id="IPR049492">
    <property type="entry name" value="BD-FAE-like_dom"/>
</dbReference>
<dbReference type="SUPFAM" id="SSF47473">
    <property type="entry name" value="EF-hand"/>
    <property type="match status" value="1"/>
</dbReference>
<keyword evidence="1" id="KW-0378">Hydrolase</keyword>
<feature type="domain" description="EF-hand" evidence="3">
    <location>
        <begin position="317"/>
        <end position="334"/>
    </location>
</feature>
<evidence type="ECO:0000313" key="5">
    <source>
        <dbReference type="EMBL" id="PQO44167.1"/>
    </source>
</evidence>
<evidence type="ECO:0000259" key="3">
    <source>
        <dbReference type="Pfam" id="PF13202"/>
    </source>
</evidence>
<comment type="caution">
    <text evidence="5">The sequence shown here is derived from an EMBL/GenBank/DDBJ whole genome shotgun (WGS) entry which is preliminary data.</text>
</comment>
<gene>
    <name evidence="5" type="ORF">C5Y93_19510</name>
</gene>
<organism evidence="5 6">
    <name type="scientific">Blastopirellula marina</name>
    <dbReference type="NCBI Taxonomy" id="124"/>
    <lineage>
        <taxon>Bacteria</taxon>
        <taxon>Pseudomonadati</taxon>
        <taxon>Planctomycetota</taxon>
        <taxon>Planctomycetia</taxon>
        <taxon>Pirellulales</taxon>
        <taxon>Pirellulaceae</taxon>
        <taxon>Blastopirellula</taxon>
    </lineage>
</organism>
<dbReference type="Pfam" id="PF13202">
    <property type="entry name" value="EF-hand_5"/>
    <property type="match status" value="1"/>
</dbReference>
<dbReference type="Proteomes" id="UP000237819">
    <property type="component" value="Unassembled WGS sequence"/>
</dbReference>
<evidence type="ECO:0000259" key="4">
    <source>
        <dbReference type="Pfam" id="PF20434"/>
    </source>
</evidence>
<evidence type="ECO:0008006" key="7">
    <source>
        <dbReference type="Google" id="ProtNLM"/>
    </source>
</evidence>
<dbReference type="PANTHER" id="PTHR22946:SF9">
    <property type="entry name" value="POLYKETIDE TRANSFERASE AF380"/>
    <property type="match status" value="1"/>
</dbReference>
<dbReference type="AlphaFoldDB" id="A0A2S8GIB3"/>
<dbReference type="GO" id="GO:0052689">
    <property type="term" value="F:carboxylic ester hydrolase activity"/>
    <property type="evidence" value="ECO:0007669"/>
    <property type="project" value="UniProtKB-ARBA"/>
</dbReference>
<dbReference type="InterPro" id="IPR029058">
    <property type="entry name" value="AB_hydrolase_fold"/>
</dbReference>
<reference evidence="5 6" key="1">
    <citation type="submission" date="2018-02" db="EMBL/GenBank/DDBJ databases">
        <title>Comparative genomes isolates from brazilian mangrove.</title>
        <authorList>
            <person name="Araujo J.E."/>
            <person name="Taketani R.G."/>
            <person name="Silva M.C.P."/>
            <person name="Loureco M.V."/>
            <person name="Andreote F.D."/>
        </authorList>
    </citation>
    <scope>NUCLEOTIDE SEQUENCE [LARGE SCALE GENOMIC DNA]</scope>
    <source>
        <strain evidence="5 6">Nap-Phe MGV</strain>
    </source>
</reference>
<dbReference type="InterPro" id="IPR002048">
    <property type="entry name" value="EF_hand_dom"/>
</dbReference>
<accession>A0A2S8GIB3</accession>
<feature type="signal peptide" evidence="2">
    <location>
        <begin position="1"/>
        <end position="30"/>
    </location>
</feature>
<dbReference type="Gene3D" id="1.10.238.10">
    <property type="entry name" value="EF-hand"/>
    <property type="match status" value="1"/>
</dbReference>
<dbReference type="OrthoDB" id="9765647at2"/>
<evidence type="ECO:0000313" key="6">
    <source>
        <dbReference type="Proteomes" id="UP000237819"/>
    </source>
</evidence>
<keyword evidence="2" id="KW-0732">Signal</keyword>
<dbReference type="InterPro" id="IPR011992">
    <property type="entry name" value="EF-hand-dom_pair"/>
</dbReference>
<dbReference type="EMBL" id="PUHZ01000020">
    <property type="protein sequence ID" value="PQO44167.1"/>
    <property type="molecule type" value="Genomic_DNA"/>
</dbReference>
<evidence type="ECO:0000256" key="2">
    <source>
        <dbReference type="SAM" id="SignalP"/>
    </source>
</evidence>
<dbReference type="PANTHER" id="PTHR22946">
    <property type="entry name" value="DIENELACTONE HYDROLASE DOMAIN-CONTAINING PROTEIN-RELATED"/>
    <property type="match status" value="1"/>
</dbReference>